<keyword evidence="3" id="KW-1185">Reference proteome</keyword>
<dbReference type="OrthoDB" id="9784823at2"/>
<evidence type="ECO:0000259" key="1">
    <source>
        <dbReference type="Pfam" id="PF02384"/>
    </source>
</evidence>
<dbReference type="EMBL" id="BJWG01000018">
    <property type="protein sequence ID" value="GEL96335.1"/>
    <property type="molecule type" value="Genomic_DNA"/>
</dbReference>
<dbReference type="InterPro" id="IPR052916">
    <property type="entry name" value="Type-I_RE_MTase_Subunit"/>
</dbReference>
<organism evidence="2 3">
    <name type="scientific">Cellulomonas composti</name>
    <dbReference type="NCBI Taxonomy" id="266130"/>
    <lineage>
        <taxon>Bacteria</taxon>
        <taxon>Bacillati</taxon>
        <taxon>Actinomycetota</taxon>
        <taxon>Actinomycetes</taxon>
        <taxon>Micrococcales</taxon>
        <taxon>Cellulomonadaceae</taxon>
        <taxon>Cellulomonas</taxon>
    </lineage>
</organism>
<dbReference type="InterPro" id="IPR029063">
    <property type="entry name" value="SAM-dependent_MTases_sf"/>
</dbReference>
<protein>
    <recommendedName>
        <fullName evidence="1">DNA methylase adenine-specific domain-containing protein</fullName>
    </recommendedName>
</protein>
<dbReference type="AlphaFoldDB" id="A0A511JED7"/>
<dbReference type="Gene3D" id="3.40.50.150">
    <property type="entry name" value="Vaccinia Virus protein VP39"/>
    <property type="match status" value="1"/>
</dbReference>
<dbReference type="PANTHER" id="PTHR42998:SF1">
    <property type="entry name" value="TYPE I RESTRICTION ENZYME HINDI METHYLASE SUBUNIT"/>
    <property type="match status" value="1"/>
</dbReference>
<dbReference type="PANTHER" id="PTHR42998">
    <property type="entry name" value="TYPE I RESTRICTION ENZYME HINDVIIP M PROTEIN-RELATED"/>
    <property type="match status" value="1"/>
</dbReference>
<gene>
    <name evidence="2" type="ORF">CCO02nite_29930</name>
</gene>
<dbReference type="GO" id="GO:0008170">
    <property type="term" value="F:N-methyltransferase activity"/>
    <property type="evidence" value="ECO:0007669"/>
    <property type="project" value="InterPro"/>
</dbReference>
<dbReference type="InterPro" id="IPR003356">
    <property type="entry name" value="DNA_methylase_A-5"/>
</dbReference>
<dbReference type="GO" id="GO:0003677">
    <property type="term" value="F:DNA binding"/>
    <property type="evidence" value="ECO:0007669"/>
    <property type="project" value="InterPro"/>
</dbReference>
<dbReference type="Pfam" id="PF02384">
    <property type="entry name" value="N6_Mtase"/>
    <property type="match status" value="1"/>
</dbReference>
<evidence type="ECO:0000313" key="3">
    <source>
        <dbReference type="Proteomes" id="UP000321720"/>
    </source>
</evidence>
<accession>A0A511JED7</accession>
<name>A0A511JED7_9CELL</name>
<sequence>MYEYFLGQFASNEGMKAGEFYTPRSVVELLVEVLQPDNGRVLDPAYTSRPGALGDADWRRVGAQPSARCVLQLGPHPGGDQPCHEGRS</sequence>
<evidence type="ECO:0000313" key="2">
    <source>
        <dbReference type="EMBL" id="GEL96335.1"/>
    </source>
</evidence>
<feature type="domain" description="DNA methylase adenine-specific" evidence="1">
    <location>
        <begin position="1"/>
        <end position="48"/>
    </location>
</feature>
<reference evidence="2 3" key="1">
    <citation type="submission" date="2019-07" db="EMBL/GenBank/DDBJ databases">
        <title>Whole genome shotgun sequence of Cellulomonas composti NBRC 100758.</title>
        <authorList>
            <person name="Hosoyama A."/>
            <person name="Uohara A."/>
            <person name="Ohji S."/>
            <person name="Ichikawa N."/>
        </authorList>
    </citation>
    <scope>NUCLEOTIDE SEQUENCE [LARGE SCALE GENOMIC DNA]</scope>
    <source>
        <strain evidence="2 3">NBRC 100758</strain>
    </source>
</reference>
<proteinExistence type="predicted"/>
<comment type="caution">
    <text evidence="2">The sequence shown here is derived from an EMBL/GenBank/DDBJ whole genome shotgun (WGS) entry which is preliminary data.</text>
</comment>
<dbReference type="Proteomes" id="UP000321720">
    <property type="component" value="Unassembled WGS sequence"/>
</dbReference>
<dbReference type="SUPFAM" id="SSF53335">
    <property type="entry name" value="S-adenosyl-L-methionine-dependent methyltransferases"/>
    <property type="match status" value="1"/>
</dbReference>